<accession>A0ABU7UWW7</accession>
<dbReference type="Gene3D" id="2.60.120.620">
    <property type="entry name" value="q2cbj1_9rhob like domain"/>
    <property type="match status" value="1"/>
</dbReference>
<reference evidence="1 2" key="1">
    <citation type="submission" date="2024-01" db="EMBL/GenBank/DDBJ databases">
        <title>Novel species of the genus Luteimonas isolated from rivers.</title>
        <authorList>
            <person name="Lu H."/>
        </authorList>
    </citation>
    <scope>NUCLEOTIDE SEQUENCE [LARGE SCALE GENOMIC DNA]</scope>
    <source>
        <strain evidence="1 2">FXH3W</strain>
    </source>
</reference>
<dbReference type="RefSeq" id="WP_331703112.1">
    <property type="nucleotide sequence ID" value="NZ_JAZHBO010000001.1"/>
</dbReference>
<organism evidence="1 2">
    <name type="scientific">Aquilutibacter rugosus</name>
    <dbReference type="NCBI Taxonomy" id="3115820"/>
    <lineage>
        <taxon>Bacteria</taxon>
        <taxon>Pseudomonadati</taxon>
        <taxon>Pseudomonadota</taxon>
        <taxon>Gammaproteobacteria</taxon>
        <taxon>Lysobacterales</taxon>
        <taxon>Lysobacteraceae</taxon>
        <taxon>Aquilutibacter</taxon>
    </lineage>
</organism>
<comment type="caution">
    <text evidence="1">The sequence shown here is derived from an EMBL/GenBank/DDBJ whole genome shotgun (WGS) entry which is preliminary data.</text>
</comment>
<dbReference type="EMBL" id="JAZHBO010000001">
    <property type="protein sequence ID" value="MEF2154967.1"/>
    <property type="molecule type" value="Genomic_DNA"/>
</dbReference>
<dbReference type="Pfam" id="PF10014">
    <property type="entry name" value="2OG-Fe_Oxy_2"/>
    <property type="match status" value="1"/>
</dbReference>
<evidence type="ECO:0000313" key="1">
    <source>
        <dbReference type="EMBL" id="MEF2154967.1"/>
    </source>
</evidence>
<evidence type="ECO:0000313" key="2">
    <source>
        <dbReference type="Proteomes" id="UP001356170"/>
    </source>
</evidence>
<protein>
    <submittedName>
        <fullName evidence="1">2OG-Fe dioxygenase family protein</fullName>
    </submittedName>
</protein>
<dbReference type="Proteomes" id="UP001356170">
    <property type="component" value="Unassembled WGS sequence"/>
</dbReference>
<name>A0ABU7UWW7_9GAMM</name>
<keyword evidence="1" id="KW-0223">Dioxygenase</keyword>
<keyword evidence="1" id="KW-0560">Oxidoreductase</keyword>
<gene>
    <name evidence="1" type="ORF">V3390_01760</name>
</gene>
<proteinExistence type="predicted"/>
<dbReference type="InterPro" id="IPR018724">
    <property type="entry name" value="2OG-Fe_dioxygenase"/>
</dbReference>
<keyword evidence="2" id="KW-1185">Reference proteome</keyword>
<sequence>MNLLDQALQLDGYAILGAQAMRDQLGRLEGEFDSQWDAFCASWNRLAPDPYLAQVGLNRRRRHAVGELTMADGVLRFGPHQPHYQSRVYNALQGGIERWFEPIEADIKSNACLQALIRFAATHFTWLKPEVSQWLIEVHQFRIEATALQSGQPTPEGTHRDGVDYVLVSLMERNNIRSGTTSVHALDDGHELAHFTLTRPLDTVLIDDRRLAHGVTPVEPDDASQPAWRDVLVITLRAAASPTNPTAS</sequence>
<dbReference type="GO" id="GO:0051213">
    <property type="term" value="F:dioxygenase activity"/>
    <property type="evidence" value="ECO:0007669"/>
    <property type="project" value="UniProtKB-KW"/>
</dbReference>